<reference evidence="2 3" key="1">
    <citation type="submission" date="2013-10" db="EMBL/GenBank/DDBJ databases">
        <title>Salinisphaera orenii MK-B5 Genome Sequencing.</title>
        <authorList>
            <person name="Lai Q."/>
            <person name="Li C."/>
            <person name="Shao Z."/>
        </authorList>
    </citation>
    <scope>NUCLEOTIDE SEQUENCE [LARGE SCALE GENOMIC DNA]</scope>
    <source>
        <strain evidence="2 3">MK-B5</strain>
    </source>
</reference>
<keyword evidence="1" id="KW-0732">Signal</keyword>
<dbReference type="NCBIfam" id="TIGR02122">
    <property type="entry name" value="TRAP_TAXI"/>
    <property type="match status" value="1"/>
</dbReference>
<evidence type="ECO:0000256" key="1">
    <source>
        <dbReference type="SAM" id="SignalP"/>
    </source>
</evidence>
<dbReference type="AlphaFoldDB" id="A0A423PIP1"/>
<evidence type="ECO:0000313" key="2">
    <source>
        <dbReference type="EMBL" id="ROO25435.1"/>
    </source>
</evidence>
<gene>
    <name evidence="2" type="ORF">SAOR_12875</name>
</gene>
<feature type="signal peptide" evidence="1">
    <location>
        <begin position="1"/>
        <end position="23"/>
    </location>
</feature>
<dbReference type="InterPro" id="IPR011852">
    <property type="entry name" value="TRAP_TAXI"/>
</dbReference>
<evidence type="ECO:0000313" key="3">
    <source>
        <dbReference type="Proteomes" id="UP000283993"/>
    </source>
</evidence>
<dbReference type="Pfam" id="PF16868">
    <property type="entry name" value="NMT1_3"/>
    <property type="match status" value="1"/>
</dbReference>
<protein>
    <submittedName>
        <fullName evidence="2">C4-dicarboxylate ABC transporter substrate-binding protein</fullName>
    </submittedName>
</protein>
<accession>A0A423PIP1</accession>
<dbReference type="EMBL" id="AYKH01000034">
    <property type="protein sequence ID" value="ROO25435.1"/>
    <property type="molecule type" value="Genomic_DNA"/>
</dbReference>
<dbReference type="RefSeq" id="WP_123631797.1">
    <property type="nucleotide sequence ID" value="NZ_AYKH01000034.1"/>
</dbReference>
<keyword evidence="3" id="KW-1185">Reference proteome</keyword>
<dbReference type="PANTHER" id="PTHR42941">
    <property type="entry name" value="SLL1037 PROTEIN"/>
    <property type="match status" value="1"/>
</dbReference>
<name>A0A423PIP1_9GAMM</name>
<dbReference type="Gene3D" id="3.40.190.10">
    <property type="entry name" value="Periplasmic binding protein-like II"/>
    <property type="match status" value="2"/>
</dbReference>
<dbReference type="PANTHER" id="PTHR42941:SF1">
    <property type="entry name" value="SLL1037 PROTEIN"/>
    <property type="match status" value="1"/>
</dbReference>
<feature type="chain" id="PRO_5019499330" evidence="1">
    <location>
        <begin position="24"/>
        <end position="377"/>
    </location>
</feature>
<proteinExistence type="predicted"/>
<dbReference type="SUPFAM" id="SSF53850">
    <property type="entry name" value="Periplasmic binding protein-like II"/>
    <property type="match status" value="1"/>
</dbReference>
<sequence length="377" mass="41080">MMRVFSRPLIAAALATCAFASHAADDDTLPSTMIWTAYNVGSAGYANASAVADAFGKAYGTRIRIQPSSTAIGRLRPVVNERADLGFLSSGTFFATEGIIDFADREWGPQDLRVIAGKAAAFGMPTAADADIETIGDVRGKRLAYVAGNPSVNVKCDAVLAFAGLTRDDVDLRMFPTYTAAMSALKQDKADATCTLTTPSLMYELAESPRGIHWPEMPAADKEAWDRVTRMAPYASPYTETVGAGVSEDDPVELMGYRYPQIVVRADTSEARVYEIIKALDETFDIYSNVSAAMPRWDLEEAGHAPMGAPFHPGAIRYLEEKGIWTDEDQAWNDKRLKRLEALQSAWKETVEAHPDASEEAFAEAWAERRAAAIESL</sequence>
<dbReference type="Proteomes" id="UP000283993">
    <property type="component" value="Unassembled WGS sequence"/>
</dbReference>
<organism evidence="2 3">
    <name type="scientific">Salinisphaera orenii MK-B5</name>
    <dbReference type="NCBI Taxonomy" id="856730"/>
    <lineage>
        <taxon>Bacteria</taxon>
        <taxon>Pseudomonadati</taxon>
        <taxon>Pseudomonadota</taxon>
        <taxon>Gammaproteobacteria</taxon>
        <taxon>Salinisphaerales</taxon>
        <taxon>Salinisphaeraceae</taxon>
        <taxon>Salinisphaera</taxon>
    </lineage>
</organism>
<comment type="caution">
    <text evidence="2">The sequence shown here is derived from an EMBL/GenBank/DDBJ whole genome shotgun (WGS) entry which is preliminary data.</text>
</comment>